<dbReference type="Proteomes" id="UP000543030">
    <property type="component" value="Unassembled WGS sequence"/>
</dbReference>
<comment type="caution">
    <text evidence="1">The sequence shown here is derived from an EMBL/GenBank/DDBJ whole genome shotgun (WGS) entry which is preliminary data.</text>
</comment>
<gene>
    <name evidence="1" type="ORF">HNQ50_003206</name>
</gene>
<dbReference type="EMBL" id="JACHHN010000006">
    <property type="protein sequence ID" value="MBB5192465.1"/>
    <property type="molecule type" value="Genomic_DNA"/>
</dbReference>
<evidence type="ECO:0000313" key="2">
    <source>
        <dbReference type="Proteomes" id="UP000543030"/>
    </source>
</evidence>
<evidence type="ECO:0000313" key="1">
    <source>
        <dbReference type="EMBL" id="MBB5192465.1"/>
    </source>
</evidence>
<reference evidence="1 2" key="1">
    <citation type="submission" date="2020-08" db="EMBL/GenBank/DDBJ databases">
        <title>Genomic Encyclopedia of Type Strains, Phase IV (KMG-IV): sequencing the most valuable type-strain genomes for metagenomic binning, comparative biology and taxonomic classification.</title>
        <authorList>
            <person name="Goeker M."/>
        </authorList>
    </citation>
    <scope>NUCLEOTIDE SEQUENCE [LARGE SCALE GENOMIC DNA]</scope>
    <source>
        <strain evidence="1 2">DSM 18233</strain>
    </source>
</reference>
<protein>
    <submittedName>
        <fullName evidence="1">Choline dehydrogenase-like flavoprotein</fullName>
    </submittedName>
</protein>
<sequence>MNNLKAGVVSGVTVQRKTNGTLLIKGHEGEQTPALLQHARQNLAGFFRQLGVLMIPGSFKPGALGSCIHYAATFPMRANPSDMETDPLGQLARLPGVYIVDGASLSTLPEKSHTLTIMANADRIAKAELTRKRSTG</sequence>
<keyword evidence="2" id="KW-1185">Reference proteome</keyword>
<proteinExistence type="predicted"/>
<accession>A0A840RGK6</accession>
<dbReference type="AlphaFoldDB" id="A0A840RGK6"/>
<dbReference type="RefSeq" id="WP_184102128.1">
    <property type="nucleotide sequence ID" value="NZ_JACHHN010000006.1"/>
</dbReference>
<organism evidence="1 2">
    <name type="scientific">Silvimonas terrae</name>
    <dbReference type="NCBI Taxonomy" id="300266"/>
    <lineage>
        <taxon>Bacteria</taxon>
        <taxon>Pseudomonadati</taxon>
        <taxon>Pseudomonadota</taxon>
        <taxon>Betaproteobacteria</taxon>
        <taxon>Neisseriales</taxon>
        <taxon>Chitinibacteraceae</taxon>
        <taxon>Silvimonas</taxon>
    </lineage>
</organism>
<name>A0A840RGK6_9NEIS</name>